<gene>
    <name evidence="1" type="ORF">EDI28_24745</name>
</gene>
<organism evidence="1 2">
    <name type="scientific">Photobacterium chitinilyticum</name>
    <dbReference type="NCBI Taxonomy" id="2485123"/>
    <lineage>
        <taxon>Bacteria</taxon>
        <taxon>Pseudomonadati</taxon>
        <taxon>Pseudomonadota</taxon>
        <taxon>Gammaproteobacteria</taxon>
        <taxon>Vibrionales</taxon>
        <taxon>Vibrionaceae</taxon>
        <taxon>Photobacterium</taxon>
    </lineage>
</organism>
<proteinExistence type="predicted"/>
<dbReference type="RefSeq" id="WP_128786498.1">
    <property type="nucleotide sequence ID" value="NZ_RJLM01000023.1"/>
</dbReference>
<name>A0A444JII4_9GAMM</name>
<sequence length="79" mass="9071">MESILYSADAIFDDPVQQLAREAYRIVMNYPHQGKLDDKHVLALRSIELKIISEPNGIEFNDKFRVKLQSALPAELLFP</sequence>
<dbReference type="AlphaFoldDB" id="A0A444JII4"/>
<protein>
    <submittedName>
        <fullName evidence="1">Uncharacterized protein</fullName>
    </submittedName>
</protein>
<dbReference type="EMBL" id="RJLM01000023">
    <property type="protein sequence ID" value="RWX52874.1"/>
    <property type="molecule type" value="Genomic_DNA"/>
</dbReference>
<dbReference type="OrthoDB" id="9878071at2"/>
<reference evidence="1 2" key="1">
    <citation type="submission" date="2018-11" db="EMBL/GenBank/DDBJ databases">
        <title>Photobacterium sp. BEI247 sp. nov., a marine bacterium isolated from Yongle Blue Hole in the South China Sea.</title>
        <authorList>
            <person name="Wang X."/>
        </authorList>
    </citation>
    <scope>NUCLEOTIDE SEQUENCE [LARGE SCALE GENOMIC DNA]</scope>
    <source>
        <strain evidence="2">BEI247</strain>
    </source>
</reference>
<accession>A0A444JII4</accession>
<evidence type="ECO:0000313" key="1">
    <source>
        <dbReference type="EMBL" id="RWX52874.1"/>
    </source>
</evidence>
<comment type="caution">
    <text evidence="1">The sequence shown here is derived from an EMBL/GenBank/DDBJ whole genome shotgun (WGS) entry which is preliminary data.</text>
</comment>
<evidence type="ECO:0000313" key="2">
    <source>
        <dbReference type="Proteomes" id="UP000287563"/>
    </source>
</evidence>
<keyword evidence="2" id="KW-1185">Reference proteome</keyword>
<dbReference type="Proteomes" id="UP000287563">
    <property type="component" value="Unassembled WGS sequence"/>
</dbReference>